<dbReference type="Proteomes" id="UP001152320">
    <property type="component" value="Chromosome 6"/>
</dbReference>
<feature type="compositionally biased region" description="Polar residues" evidence="1">
    <location>
        <begin position="143"/>
        <end position="154"/>
    </location>
</feature>
<protein>
    <recommendedName>
        <fullName evidence="5">Cathepsin propeptide inhibitor domain-containing protein</fullName>
    </recommendedName>
</protein>
<keyword evidence="2" id="KW-0732">Signal</keyword>
<organism evidence="3 4">
    <name type="scientific">Holothuria leucospilota</name>
    <name type="common">Black long sea cucumber</name>
    <name type="synonym">Mertensiothuria leucospilota</name>
    <dbReference type="NCBI Taxonomy" id="206669"/>
    <lineage>
        <taxon>Eukaryota</taxon>
        <taxon>Metazoa</taxon>
        <taxon>Echinodermata</taxon>
        <taxon>Eleutherozoa</taxon>
        <taxon>Echinozoa</taxon>
        <taxon>Holothuroidea</taxon>
        <taxon>Aspidochirotacea</taxon>
        <taxon>Aspidochirotida</taxon>
        <taxon>Holothuriidae</taxon>
        <taxon>Holothuria</taxon>
    </lineage>
</organism>
<feature type="compositionally biased region" description="Basic and acidic residues" evidence="1">
    <location>
        <begin position="57"/>
        <end position="82"/>
    </location>
</feature>
<feature type="signal peptide" evidence="2">
    <location>
        <begin position="1"/>
        <end position="19"/>
    </location>
</feature>
<evidence type="ECO:0000313" key="4">
    <source>
        <dbReference type="Proteomes" id="UP001152320"/>
    </source>
</evidence>
<keyword evidence="4" id="KW-1185">Reference proteome</keyword>
<reference evidence="3" key="1">
    <citation type="submission" date="2021-10" db="EMBL/GenBank/DDBJ databases">
        <title>Tropical sea cucumber genome reveals ecological adaptation and Cuvierian tubules defense mechanism.</title>
        <authorList>
            <person name="Chen T."/>
        </authorList>
    </citation>
    <scope>NUCLEOTIDE SEQUENCE</scope>
    <source>
        <strain evidence="3">Nanhai2018</strain>
        <tissue evidence="3">Muscle</tissue>
    </source>
</reference>
<feature type="chain" id="PRO_5040216234" description="Cathepsin propeptide inhibitor domain-containing protein" evidence="2">
    <location>
        <begin position="20"/>
        <end position="269"/>
    </location>
</feature>
<dbReference type="EMBL" id="JAIZAY010000006">
    <property type="protein sequence ID" value="KAJ8040951.1"/>
    <property type="molecule type" value="Genomic_DNA"/>
</dbReference>
<dbReference type="AlphaFoldDB" id="A0A9Q1HD95"/>
<evidence type="ECO:0000313" key="3">
    <source>
        <dbReference type="EMBL" id="KAJ8040951.1"/>
    </source>
</evidence>
<evidence type="ECO:0008006" key="5">
    <source>
        <dbReference type="Google" id="ProtNLM"/>
    </source>
</evidence>
<sequence>MKLMKWFTLAICVTRCFYAKTLYLDTLRPTATTNIDHESDRDQIHRIVHLVKPVLNVHEKPESSGDESLRKRQRTTEPDRQFNQRNTGLVSKPNNSLQSTIADNNDAQRESTDFLTNQQPSVSEAGIFADPGVSPADHEPTVSEHQSTKPTPTWQEEPIICPENFTLPNPFGLAEHCNSNDLHKLYKKHWRDIRTRFQTRGRLRNTYNFRSHTYTIEEVMGAAKQIFEKEVTAFKVNLGLVFSCAMSKPVSYNTTTLPTTRNCFPSQCW</sequence>
<evidence type="ECO:0000256" key="2">
    <source>
        <dbReference type="SAM" id="SignalP"/>
    </source>
</evidence>
<name>A0A9Q1HD95_HOLLE</name>
<feature type="region of interest" description="Disordered" evidence="1">
    <location>
        <begin position="118"/>
        <end position="154"/>
    </location>
</feature>
<gene>
    <name evidence="3" type="ORF">HOLleu_15412</name>
</gene>
<feature type="compositionally biased region" description="Polar residues" evidence="1">
    <location>
        <begin position="83"/>
        <end position="100"/>
    </location>
</feature>
<feature type="region of interest" description="Disordered" evidence="1">
    <location>
        <begin position="57"/>
        <end position="100"/>
    </location>
</feature>
<comment type="caution">
    <text evidence="3">The sequence shown here is derived from an EMBL/GenBank/DDBJ whole genome shotgun (WGS) entry which is preliminary data.</text>
</comment>
<accession>A0A9Q1HD95</accession>
<proteinExistence type="predicted"/>
<evidence type="ECO:0000256" key="1">
    <source>
        <dbReference type="SAM" id="MobiDB-lite"/>
    </source>
</evidence>